<organism evidence="2 3">
    <name type="scientific">Neorhodopirellula pilleata</name>
    <dbReference type="NCBI Taxonomy" id="2714738"/>
    <lineage>
        <taxon>Bacteria</taxon>
        <taxon>Pseudomonadati</taxon>
        <taxon>Planctomycetota</taxon>
        <taxon>Planctomycetia</taxon>
        <taxon>Pirellulales</taxon>
        <taxon>Pirellulaceae</taxon>
        <taxon>Neorhodopirellula</taxon>
    </lineage>
</organism>
<feature type="transmembrane region" description="Helical" evidence="1">
    <location>
        <begin position="31"/>
        <end position="49"/>
    </location>
</feature>
<reference evidence="2 3" key="1">
    <citation type="submission" date="2019-02" db="EMBL/GenBank/DDBJ databases">
        <title>Deep-cultivation of Planctomycetes and their phenomic and genomic characterization uncovers novel biology.</title>
        <authorList>
            <person name="Wiegand S."/>
            <person name="Jogler M."/>
            <person name="Boedeker C."/>
            <person name="Pinto D."/>
            <person name="Vollmers J."/>
            <person name="Rivas-Marin E."/>
            <person name="Kohn T."/>
            <person name="Peeters S.H."/>
            <person name="Heuer A."/>
            <person name="Rast P."/>
            <person name="Oberbeckmann S."/>
            <person name="Bunk B."/>
            <person name="Jeske O."/>
            <person name="Meyerdierks A."/>
            <person name="Storesund J.E."/>
            <person name="Kallscheuer N."/>
            <person name="Luecker S."/>
            <person name="Lage O.M."/>
            <person name="Pohl T."/>
            <person name="Merkel B.J."/>
            <person name="Hornburger P."/>
            <person name="Mueller R.-W."/>
            <person name="Bruemmer F."/>
            <person name="Labrenz M."/>
            <person name="Spormann A.M."/>
            <person name="Op Den Camp H."/>
            <person name="Overmann J."/>
            <person name="Amann R."/>
            <person name="Jetten M.S.M."/>
            <person name="Mascher T."/>
            <person name="Medema M.H."/>
            <person name="Devos D.P."/>
            <person name="Kaster A.-K."/>
            <person name="Ovreas L."/>
            <person name="Rohde M."/>
            <person name="Galperin M.Y."/>
            <person name="Jogler C."/>
        </authorList>
    </citation>
    <scope>NUCLEOTIDE SEQUENCE [LARGE SCALE GENOMIC DNA]</scope>
    <source>
        <strain evidence="2 3">Pla100</strain>
    </source>
</reference>
<accession>A0A5C5ZXL1</accession>
<evidence type="ECO:0000313" key="2">
    <source>
        <dbReference type="EMBL" id="TWT91876.1"/>
    </source>
</evidence>
<dbReference type="RefSeq" id="WP_146580828.1">
    <property type="nucleotide sequence ID" value="NZ_SJPM01000013.1"/>
</dbReference>
<dbReference type="EMBL" id="SJPM01000013">
    <property type="protein sequence ID" value="TWT91876.1"/>
    <property type="molecule type" value="Genomic_DNA"/>
</dbReference>
<keyword evidence="1" id="KW-0472">Membrane</keyword>
<comment type="caution">
    <text evidence="2">The sequence shown here is derived from an EMBL/GenBank/DDBJ whole genome shotgun (WGS) entry which is preliminary data.</text>
</comment>
<dbReference type="InterPro" id="IPR014509">
    <property type="entry name" value="YjdF-like"/>
</dbReference>
<keyword evidence="1" id="KW-1133">Transmembrane helix</keyword>
<evidence type="ECO:0000256" key="1">
    <source>
        <dbReference type="SAM" id="Phobius"/>
    </source>
</evidence>
<name>A0A5C5ZXL1_9BACT</name>
<keyword evidence="1" id="KW-0812">Transmembrane</keyword>
<proteinExistence type="predicted"/>
<keyword evidence="3" id="KW-1185">Reference proteome</keyword>
<dbReference type="PIRSF" id="PIRSF020606">
    <property type="entry name" value="UCP020606"/>
    <property type="match status" value="1"/>
</dbReference>
<evidence type="ECO:0000313" key="3">
    <source>
        <dbReference type="Proteomes" id="UP000316213"/>
    </source>
</evidence>
<dbReference type="OrthoDB" id="9786473at2"/>
<feature type="transmembrane region" description="Helical" evidence="1">
    <location>
        <begin position="54"/>
        <end position="74"/>
    </location>
</feature>
<sequence>MRLQTFLLLATVVAIPASFIAAPYPNELVLQHVPTVLGITLLIGSVIWFQPTRLAVGCCLAFLWLHLIGARWIYSFVPYDDVVRILTGRTLTEMFDWKRNHYDRLVHFASGVLGLPPLSNLIQSFCQVRPLAAAVLAMCCVLAVGAAYEVLEWQIAIAFSPAMAESYNGQQGDPWDAQKDLALAWLGAAVTIPLIARWQAGELPTSAERSTR</sequence>
<dbReference type="Proteomes" id="UP000316213">
    <property type="component" value="Unassembled WGS sequence"/>
</dbReference>
<dbReference type="Pfam" id="PF09997">
    <property type="entry name" value="DUF2238"/>
    <property type="match status" value="1"/>
</dbReference>
<feature type="transmembrane region" description="Helical" evidence="1">
    <location>
        <begin position="131"/>
        <end position="151"/>
    </location>
</feature>
<gene>
    <name evidence="2" type="primary">yjdF</name>
    <name evidence="2" type="ORF">Pla100_49140</name>
</gene>
<dbReference type="InterPro" id="IPR058534">
    <property type="entry name" value="YjdF"/>
</dbReference>
<protein>
    <submittedName>
        <fullName evidence="2">Inner membrane protein YjdF</fullName>
    </submittedName>
</protein>
<dbReference type="AlphaFoldDB" id="A0A5C5ZXL1"/>